<evidence type="ECO:0000313" key="3">
    <source>
        <dbReference type="EMBL" id="CZR54809.1"/>
    </source>
</evidence>
<feature type="compositionally biased region" description="Low complexity" evidence="1">
    <location>
        <begin position="164"/>
        <end position="179"/>
    </location>
</feature>
<reference evidence="3 4" key="1">
    <citation type="submission" date="2016-03" db="EMBL/GenBank/DDBJ databases">
        <authorList>
            <person name="Ploux O."/>
        </authorList>
    </citation>
    <scope>NUCLEOTIDE SEQUENCE [LARGE SCALE GENOMIC DNA]</scope>
    <source>
        <strain evidence="3 4">UAMH 11012</strain>
    </source>
</reference>
<organism evidence="3 4">
    <name type="scientific">Phialocephala subalpina</name>
    <dbReference type="NCBI Taxonomy" id="576137"/>
    <lineage>
        <taxon>Eukaryota</taxon>
        <taxon>Fungi</taxon>
        <taxon>Dikarya</taxon>
        <taxon>Ascomycota</taxon>
        <taxon>Pezizomycotina</taxon>
        <taxon>Leotiomycetes</taxon>
        <taxon>Helotiales</taxon>
        <taxon>Mollisiaceae</taxon>
        <taxon>Phialocephala</taxon>
        <taxon>Phialocephala fortinii species complex</taxon>
    </lineage>
</organism>
<dbReference type="PANTHER" id="PTHR38788:SF3">
    <property type="entry name" value="CLR5 DOMAIN-CONTAINING PROTEIN"/>
    <property type="match status" value="1"/>
</dbReference>
<keyword evidence="4" id="KW-1185">Reference proteome</keyword>
<dbReference type="OrthoDB" id="3521172at2759"/>
<sequence length="741" mass="84221">MNSTTNSVARDSDPPNFVPSNLQCRSQEPSASQTLHSENDLAARKNGMLSREQWENLKPIIRRLYIDENETIKSTSKYLGEHHNFEPTKRQLLRKISEWGFEKNVKRPERQVIIACEEDGLPVGETIRGRKFDKAKLKRWKNQEGGYSAKTQMGDFQVALWTKGGSNSVPGNGNSTNPSDTTTTAPNPDSGATSQVRIQQAQSEPKPDNATDWIVSEADIWKSVDVPGSPKLARLIGALTCFVDACSIPFLDIEASGGGVFEESANQSLADDDIMNFELEDTISFHSNGSVILLPSRLRISEPWLFENYHECQASSNFREASLCPGLSPFPTVDERQMFSSSSKLRFLTEKECITRLRTMRRTRIPDNELLENVSAIAMDYWDNEHYAAAEIWCRRLVSAKQSILWFKPIETLRYCLNVVGSKYSQSKYKEARGLHEDLHVKIMQRTWGRYDAIIKFYSMVLAADLLASFGNCKEEENVRRQVLQISLTTFGVKSDYTATAMARLGRCLPYRNRSSESEFLSYSTVHLINQLILDKTSDSESSNRHLDLSFSMLLLAKTWNSSGKLQEARRLIEVAIQKHRGTRIHSKALEWDLSLELFYNMHSEGFFVEAERILKNLLERLGGTVSPSRRTNAIYELGEVLSANCHHVEAASCFKEAFLSDERTFGLNHEYTMRSAKKLGLCFVNQGLYQEALAYYQEVLDRLHQMANEDPERTTECVQNVRRWMSQIKLEVLEAGVVAE</sequence>
<feature type="region of interest" description="Disordered" evidence="1">
    <location>
        <begin position="1"/>
        <end position="38"/>
    </location>
</feature>
<proteinExistence type="predicted"/>
<gene>
    <name evidence="3" type="ORF">PAC_04693</name>
</gene>
<dbReference type="Proteomes" id="UP000184330">
    <property type="component" value="Unassembled WGS sequence"/>
</dbReference>
<name>A0A1L7WPV7_9HELO</name>
<dbReference type="Pfam" id="PF14420">
    <property type="entry name" value="Clr5"/>
    <property type="match status" value="1"/>
</dbReference>
<dbReference type="SUPFAM" id="SSF48452">
    <property type="entry name" value="TPR-like"/>
    <property type="match status" value="1"/>
</dbReference>
<protein>
    <recommendedName>
        <fullName evidence="2">Clr5 domain-containing protein</fullName>
    </recommendedName>
</protein>
<feature type="region of interest" description="Disordered" evidence="1">
    <location>
        <begin position="162"/>
        <end position="211"/>
    </location>
</feature>
<dbReference type="STRING" id="576137.A0A1L7WPV7"/>
<evidence type="ECO:0000313" key="4">
    <source>
        <dbReference type="Proteomes" id="UP000184330"/>
    </source>
</evidence>
<evidence type="ECO:0000256" key="1">
    <source>
        <dbReference type="SAM" id="MobiDB-lite"/>
    </source>
</evidence>
<feature type="domain" description="Clr5" evidence="2">
    <location>
        <begin position="51"/>
        <end position="103"/>
    </location>
</feature>
<dbReference type="InterPro" id="IPR011990">
    <property type="entry name" value="TPR-like_helical_dom_sf"/>
</dbReference>
<dbReference type="Gene3D" id="1.25.40.10">
    <property type="entry name" value="Tetratricopeptide repeat domain"/>
    <property type="match status" value="2"/>
</dbReference>
<dbReference type="Pfam" id="PF13424">
    <property type="entry name" value="TPR_12"/>
    <property type="match status" value="1"/>
</dbReference>
<dbReference type="PANTHER" id="PTHR38788">
    <property type="entry name" value="CLR5 DOMAIN-CONTAINING PROTEIN"/>
    <property type="match status" value="1"/>
</dbReference>
<dbReference type="EMBL" id="FJOG01000005">
    <property type="protein sequence ID" value="CZR54809.1"/>
    <property type="molecule type" value="Genomic_DNA"/>
</dbReference>
<dbReference type="AlphaFoldDB" id="A0A1L7WPV7"/>
<accession>A0A1L7WPV7</accession>
<feature type="compositionally biased region" description="Polar residues" evidence="1">
    <location>
        <begin position="180"/>
        <end position="203"/>
    </location>
</feature>
<feature type="compositionally biased region" description="Polar residues" evidence="1">
    <location>
        <begin position="18"/>
        <end position="36"/>
    </location>
</feature>
<dbReference type="InterPro" id="IPR025676">
    <property type="entry name" value="Clr5_dom"/>
</dbReference>
<evidence type="ECO:0000259" key="2">
    <source>
        <dbReference type="Pfam" id="PF14420"/>
    </source>
</evidence>